<dbReference type="Pfam" id="PF25919">
    <property type="entry name" value="BSH_CusB"/>
    <property type="match status" value="1"/>
</dbReference>
<dbReference type="PANTHER" id="PTHR30097:SF4">
    <property type="entry name" value="SLR6042 PROTEIN"/>
    <property type="match status" value="1"/>
</dbReference>
<dbReference type="Proteomes" id="UP000281647">
    <property type="component" value="Unassembled WGS sequence"/>
</dbReference>
<dbReference type="PANTHER" id="PTHR30097">
    <property type="entry name" value="CATION EFFLUX SYSTEM PROTEIN CUSB"/>
    <property type="match status" value="1"/>
</dbReference>
<dbReference type="GO" id="GO:0015679">
    <property type="term" value="P:plasma membrane copper ion transport"/>
    <property type="evidence" value="ECO:0007669"/>
    <property type="project" value="TreeGrafter"/>
</dbReference>
<feature type="domain" description="CusB-like barrel-sandwich hybrid" evidence="2">
    <location>
        <begin position="95"/>
        <end position="213"/>
    </location>
</feature>
<dbReference type="GO" id="GO:0060003">
    <property type="term" value="P:copper ion export"/>
    <property type="evidence" value="ECO:0007669"/>
    <property type="project" value="TreeGrafter"/>
</dbReference>
<dbReference type="GO" id="GO:0030313">
    <property type="term" value="C:cell envelope"/>
    <property type="evidence" value="ECO:0007669"/>
    <property type="project" value="TreeGrafter"/>
</dbReference>
<dbReference type="InterPro" id="IPR051909">
    <property type="entry name" value="MFP_Cation_Efflux"/>
</dbReference>
<dbReference type="AlphaFoldDB" id="A0A432UZY1"/>
<proteinExistence type="predicted"/>
<dbReference type="OrthoDB" id="9806939at2"/>
<accession>A0A432UZY1</accession>
<evidence type="ECO:0000313" key="4">
    <source>
        <dbReference type="Proteomes" id="UP000281647"/>
    </source>
</evidence>
<dbReference type="EMBL" id="RKST01000045">
    <property type="protein sequence ID" value="RUM95408.1"/>
    <property type="molecule type" value="Genomic_DNA"/>
</dbReference>
<dbReference type="SUPFAM" id="SSF111369">
    <property type="entry name" value="HlyD-like secretion proteins"/>
    <property type="match status" value="1"/>
</dbReference>
<dbReference type="Gene3D" id="2.40.50.100">
    <property type="match status" value="1"/>
</dbReference>
<keyword evidence="4" id="KW-1185">Reference proteome</keyword>
<evidence type="ECO:0000313" key="3">
    <source>
        <dbReference type="EMBL" id="RUM95408.1"/>
    </source>
</evidence>
<comment type="caution">
    <text evidence="3">The sequence shown here is derived from an EMBL/GenBank/DDBJ whole genome shotgun (WGS) entry which is preliminary data.</text>
</comment>
<dbReference type="InterPro" id="IPR058790">
    <property type="entry name" value="BSH_CusB"/>
</dbReference>
<keyword evidence="1" id="KW-0813">Transport</keyword>
<evidence type="ECO:0000259" key="2">
    <source>
        <dbReference type="Pfam" id="PF25919"/>
    </source>
</evidence>
<sequence>MARRATIIMTDWRAPLGAAFILLIFSLPVSAETPAPAMMGDICTSSEPVSATADAIVVVGDQALVSVDTAVSQPPVRALATYGHVLPNPLAVNDINANISGQIERVFVRAGSTVKKGDPIASISSPDFVFTQKSYLTLLGNEERLEILREEGNLPNFLKDARENLKWWGMDEQAIANLTESQTIIEQLSIVAPEDGIVTELLVNSGDVIDAGDRTMQKFVVLGRAIARMVSADAAPILEVYAYPDTAASIQLEVSRIRVKPERSAAQELTVSYVMPEVSPVTQMTRAVVDLAGAEADFTLGDTVPVDILLPAPAGVWIPTATILRQGLRPIAFVQKSADRFERRQLEVLHIVGEWACVANVREGEKLARNGKTILEGAYRQQSGEGSADAGGGHHH</sequence>
<gene>
    <name evidence="3" type="ORF">EET67_23535</name>
</gene>
<name>A0A432UZY1_9HYPH</name>
<organism evidence="3 4">
    <name type="scientific">Borborobacter arsenicus</name>
    <dbReference type="NCBI Taxonomy" id="1851146"/>
    <lineage>
        <taxon>Bacteria</taxon>
        <taxon>Pseudomonadati</taxon>
        <taxon>Pseudomonadota</taxon>
        <taxon>Alphaproteobacteria</taxon>
        <taxon>Hyphomicrobiales</taxon>
        <taxon>Phyllobacteriaceae</taxon>
        <taxon>Borborobacter</taxon>
    </lineage>
</organism>
<reference evidence="3 4" key="1">
    <citation type="submission" date="2018-11" db="EMBL/GenBank/DDBJ databases">
        <title>Pseudaminobacter arsenicus sp. nov., an arsenic-resistant bacterium isolated from arsenic-rich aquifers.</title>
        <authorList>
            <person name="Mu Y."/>
        </authorList>
    </citation>
    <scope>NUCLEOTIDE SEQUENCE [LARGE SCALE GENOMIC DNA]</scope>
    <source>
        <strain evidence="3 4">CB3</strain>
    </source>
</reference>
<protein>
    <submittedName>
        <fullName evidence="3">Biotin/lipoyl-binding protein</fullName>
    </submittedName>
</protein>
<evidence type="ECO:0000256" key="1">
    <source>
        <dbReference type="ARBA" id="ARBA00022448"/>
    </source>
</evidence>